<dbReference type="Gene3D" id="3.30.70.2450">
    <property type="match status" value="1"/>
</dbReference>
<evidence type="ECO:0000313" key="6">
    <source>
        <dbReference type="EMBL" id="MFF5288515.1"/>
    </source>
</evidence>
<evidence type="ECO:0000259" key="5">
    <source>
        <dbReference type="Pfam" id="PF01494"/>
    </source>
</evidence>
<dbReference type="EMBL" id="JBIAZU010000001">
    <property type="protein sequence ID" value="MFF5288515.1"/>
    <property type="molecule type" value="Genomic_DNA"/>
</dbReference>
<gene>
    <name evidence="6" type="ORF">ACFY35_03700</name>
</gene>
<evidence type="ECO:0000256" key="1">
    <source>
        <dbReference type="ARBA" id="ARBA00001974"/>
    </source>
</evidence>
<proteinExistence type="predicted"/>
<feature type="region of interest" description="Disordered" evidence="4">
    <location>
        <begin position="386"/>
        <end position="418"/>
    </location>
</feature>
<dbReference type="Gene3D" id="3.50.50.60">
    <property type="entry name" value="FAD/NAD(P)-binding domain"/>
    <property type="match status" value="1"/>
</dbReference>
<keyword evidence="7" id="KW-1185">Reference proteome</keyword>
<dbReference type="RefSeq" id="WP_020508868.1">
    <property type="nucleotide sequence ID" value="NZ_JBIAZU010000001.1"/>
</dbReference>
<dbReference type="PANTHER" id="PTHR43004">
    <property type="entry name" value="TRK SYSTEM POTASSIUM UPTAKE PROTEIN"/>
    <property type="match status" value="1"/>
</dbReference>
<name>A0ABW6W5D2_9ACTN</name>
<dbReference type="SUPFAM" id="SSF51905">
    <property type="entry name" value="FAD/NAD(P)-binding domain"/>
    <property type="match status" value="1"/>
</dbReference>
<accession>A0ABW6W5D2</accession>
<dbReference type="Proteomes" id="UP001602245">
    <property type="component" value="Unassembled WGS sequence"/>
</dbReference>
<dbReference type="InterPro" id="IPR036188">
    <property type="entry name" value="FAD/NAD-bd_sf"/>
</dbReference>
<keyword evidence="2" id="KW-0285">Flavoprotein</keyword>
<feature type="compositionally biased region" description="Basic and acidic residues" evidence="4">
    <location>
        <begin position="386"/>
        <end position="403"/>
    </location>
</feature>
<sequence>MWDTEVLVAGAGPVGLALGAALKQRGVDAVIVDRQAAGANTSRAAVIHARTLEVLDELQVSGELVKRGIVVPRFTVRDGDRALLTVDFGRLPTRYPYTLMLPQNETELILSDRLEQLGGSVRRQAELVGVRPDDDGVTATLRGGETIRARYLVGADGMHSTVRELSGIGFTGDAYAESFVLADVRMDWPLPDDEVTLHFSPAGLVVVAPLPGGRHRIVATLDEAPEHPSAADVQAILDARGPRRSPARVREIVWSSRFRVHHRLADHYRAGRIFLAGDAAHVHSPAGGQGMNTGIQDALELARVLAEATDLDEYEARRRPVAAGVVALTDRMTRVATLRSRPLIALRNTVLPIVGRVPAVRRGLAMNLSELSTIQRDKPIEREKTIERGKAIDRGNTIERDKAIQPGETVQPDRRKGA</sequence>
<keyword evidence="3" id="KW-0274">FAD</keyword>
<feature type="domain" description="FAD-binding" evidence="5">
    <location>
        <begin position="3"/>
        <end position="327"/>
    </location>
</feature>
<protein>
    <submittedName>
        <fullName evidence="6">FAD-dependent oxidoreductase</fullName>
    </submittedName>
</protein>
<dbReference type="Pfam" id="PF01494">
    <property type="entry name" value="FAD_binding_3"/>
    <property type="match status" value="1"/>
</dbReference>
<comment type="caution">
    <text evidence="6">The sequence shown here is derived from an EMBL/GenBank/DDBJ whole genome shotgun (WGS) entry which is preliminary data.</text>
</comment>
<evidence type="ECO:0000256" key="2">
    <source>
        <dbReference type="ARBA" id="ARBA00022630"/>
    </source>
</evidence>
<comment type="cofactor">
    <cofactor evidence="1">
        <name>FAD</name>
        <dbReference type="ChEBI" id="CHEBI:57692"/>
    </cofactor>
</comment>
<evidence type="ECO:0000313" key="7">
    <source>
        <dbReference type="Proteomes" id="UP001602245"/>
    </source>
</evidence>
<dbReference type="InterPro" id="IPR002938">
    <property type="entry name" value="FAD-bd"/>
</dbReference>
<evidence type="ECO:0000256" key="3">
    <source>
        <dbReference type="ARBA" id="ARBA00022827"/>
    </source>
</evidence>
<dbReference type="InterPro" id="IPR050641">
    <property type="entry name" value="RIFMO-like"/>
</dbReference>
<organism evidence="6 7">
    <name type="scientific">Paractinoplanes globisporus</name>
    <dbReference type="NCBI Taxonomy" id="113565"/>
    <lineage>
        <taxon>Bacteria</taxon>
        <taxon>Bacillati</taxon>
        <taxon>Actinomycetota</taxon>
        <taxon>Actinomycetes</taxon>
        <taxon>Micromonosporales</taxon>
        <taxon>Micromonosporaceae</taxon>
        <taxon>Paractinoplanes</taxon>
    </lineage>
</organism>
<dbReference type="PRINTS" id="PR00420">
    <property type="entry name" value="RNGMNOXGNASE"/>
</dbReference>
<evidence type="ECO:0000256" key="4">
    <source>
        <dbReference type="SAM" id="MobiDB-lite"/>
    </source>
</evidence>
<reference evidence="6 7" key="1">
    <citation type="submission" date="2024-10" db="EMBL/GenBank/DDBJ databases">
        <title>The Natural Products Discovery Center: Release of the First 8490 Sequenced Strains for Exploring Actinobacteria Biosynthetic Diversity.</title>
        <authorList>
            <person name="Kalkreuter E."/>
            <person name="Kautsar S.A."/>
            <person name="Yang D."/>
            <person name="Bader C.D."/>
            <person name="Teijaro C.N."/>
            <person name="Fluegel L."/>
            <person name="Davis C.M."/>
            <person name="Simpson J.R."/>
            <person name="Lauterbach L."/>
            <person name="Steele A.D."/>
            <person name="Gui C."/>
            <person name="Meng S."/>
            <person name="Li G."/>
            <person name="Viehrig K."/>
            <person name="Ye F."/>
            <person name="Su P."/>
            <person name="Kiefer A.F."/>
            <person name="Nichols A."/>
            <person name="Cepeda A.J."/>
            <person name="Yan W."/>
            <person name="Fan B."/>
            <person name="Jiang Y."/>
            <person name="Adhikari A."/>
            <person name="Zheng C.-J."/>
            <person name="Schuster L."/>
            <person name="Cowan T.M."/>
            <person name="Smanski M.J."/>
            <person name="Chevrette M.G."/>
            <person name="De Carvalho L.P.S."/>
            <person name="Shen B."/>
        </authorList>
    </citation>
    <scope>NUCLEOTIDE SEQUENCE [LARGE SCALE GENOMIC DNA]</scope>
    <source>
        <strain evidence="6 7">NPDC000087</strain>
    </source>
</reference>
<dbReference type="PANTHER" id="PTHR43004:SF19">
    <property type="entry name" value="BINDING MONOOXYGENASE, PUTATIVE (JCVI)-RELATED"/>
    <property type="match status" value="1"/>
</dbReference>